<dbReference type="STRING" id="416873.SAMN04487951_10725"/>
<organism evidence="14 15">
    <name type="scientific">Vreelandella arcis</name>
    <dbReference type="NCBI Taxonomy" id="416873"/>
    <lineage>
        <taxon>Bacteria</taxon>
        <taxon>Pseudomonadati</taxon>
        <taxon>Pseudomonadota</taxon>
        <taxon>Gammaproteobacteria</taxon>
        <taxon>Oceanospirillales</taxon>
        <taxon>Halomonadaceae</taxon>
        <taxon>Vreelandella</taxon>
    </lineage>
</organism>
<dbReference type="EMBL" id="FNII01000007">
    <property type="protein sequence ID" value="SDN66729.1"/>
    <property type="molecule type" value="Genomic_DNA"/>
</dbReference>
<name>A0A1H0D9E6_9GAMM</name>
<keyword evidence="9 12" id="KW-0201">Cytochrome c-type biogenesis</keyword>
<feature type="region of interest" description="Disordered" evidence="13">
    <location>
        <begin position="50"/>
        <end position="70"/>
    </location>
</feature>
<evidence type="ECO:0000256" key="10">
    <source>
        <dbReference type="ARBA" id="ARBA00022989"/>
    </source>
</evidence>
<accession>A0A1H0D9E6</accession>
<dbReference type="PANTHER" id="PTHR37531">
    <property type="entry name" value="HEME EXPORTER PROTEIN D"/>
    <property type="match status" value="1"/>
</dbReference>
<sequence length="70" mass="7740">MAFASIAEWLTMGGHGAYVWSAWGMTAALMAGLVLHARLERQQLIVQLKRQARRRQASTQPRGPAHDPDA</sequence>
<proteinExistence type="inferred from homology"/>
<dbReference type="GO" id="GO:1903607">
    <property type="term" value="P:cytochrome c biosynthetic process"/>
    <property type="evidence" value="ECO:0007669"/>
    <property type="project" value="TreeGrafter"/>
</dbReference>
<evidence type="ECO:0000256" key="1">
    <source>
        <dbReference type="ARBA" id="ARBA00002442"/>
    </source>
</evidence>
<dbReference type="Pfam" id="PF04995">
    <property type="entry name" value="CcmD"/>
    <property type="match status" value="1"/>
</dbReference>
<evidence type="ECO:0000256" key="8">
    <source>
        <dbReference type="ARBA" id="ARBA00022692"/>
    </source>
</evidence>
<evidence type="ECO:0000313" key="14">
    <source>
        <dbReference type="EMBL" id="SDN66729.1"/>
    </source>
</evidence>
<dbReference type="InterPro" id="IPR007078">
    <property type="entry name" value="Haem_export_protD_CcmD"/>
</dbReference>
<dbReference type="GO" id="GO:0017004">
    <property type="term" value="P:cytochrome complex assembly"/>
    <property type="evidence" value="ECO:0007669"/>
    <property type="project" value="UniProtKB-KW"/>
</dbReference>
<keyword evidence="10 12" id="KW-1133">Transmembrane helix</keyword>
<evidence type="ECO:0000256" key="11">
    <source>
        <dbReference type="ARBA" id="ARBA00023136"/>
    </source>
</evidence>
<dbReference type="GO" id="GO:0005886">
    <property type="term" value="C:plasma membrane"/>
    <property type="evidence" value="ECO:0007669"/>
    <property type="project" value="UniProtKB-SubCell"/>
</dbReference>
<keyword evidence="5 12" id="KW-0813">Transport</keyword>
<gene>
    <name evidence="14" type="ORF">SAMN04487951_10725</name>
</gene>
<dbReference type="Proteomes" id="UP000199677">
    <property type="component" value="Unassembled WGS sequence"/>
</dbReference>
<comment type="function">
    <text evidence="1 12">Required for the export of heme to the periplasm for the biogenesis of c-type cytochromes.</text>
</comment>
<evidence type="ECO:0000256" key="9">
    <source>
        <dbReference type="ARBA" id="ARBA00022748"/>
    </source>
</evidence>
<feature type="transmembrane region" description="Helical" evidence="12">
    <location>
        <begin position="20"/>
        <end position="39"/>
    </location>
</feature>
<keyword evidence="15" id="KW-1185">Reference proteome</keyword>
<keyword evidence="11 12" id="KW-0472">Membrane</keyword>
<dbReference type="RefSeq" id="WP_089705524.1">
    <property type="nucleotide sequence ID" value="NZ_FNII01000007.1"/>
</dbReference>
<dbReference type="NCBIfam" id="TIGR03141">
    <property type="entry name" value="cytochro_ccmD"/>
    <property type="match status" value="1"/>
</dbReference>
<reference evidence="15" key="1">
    <citation type="submission" date="2016-10" db="EMBL/GenBank/DDBJ databases">
        <authorList>
            <person name="Varghese N."/>
            <person name="Submissions S."/>
        </authorList>
    </citation>
    <scope>NUCLEOTIDE SEQUENCE [LARGE SCALE GENOMIC DNA]</scope>
    <source>
        <strain evidence="15">CGMCC 1.6494</strain>
    </source>
</reference>
<evidence type="ECO:0000256" key="2">
    <source>
        <dbReference type="ARBA" id="ARBA00004377"/>
    </source>
</evidence>
<evidence type="ECO:0000256" key="5">
    <source>
        <dbReference type="ARBA" id="ARBA00022448"/>
    </source>
</evidence>
<evidence type="ECO:0000256" key="7">
    <source>
        <dbReference type="ARBA" id="ARBA00022519"/>
    </source>
</evidence>
<dbReference type="GO" id="GO:0015886">
    <property type="term" value="P:heme transport"/>
    <property type="evidence" value="ECO:0007669"/>
    <property type="project" value="InterPro"/>
</dbReference>
<evidence type="ECO:0000256" key="13">
    <source>
        <dbReference type="SAM" id="MobiDB-lite"/>
    </source>
</evidence>
<dbReference type="OrthoDB" id="9815607at2"/>
<dbReference type="InterPro" id="IPR052075">
    <property type="entry name" value="Heme_exporter_D"/>
</dbReference>
<keyword evidence="6 12" id="KW-1003">Cell membrane</keyword>
<keyword evidence="8 12" id="KW-0812">Transmembrane</keyword>
<evidence type="ECO:0000313" key="15">
    <source>
        <dbReference type="Proteomes" id="UP000199677"/>
    </source>
</evidence>
<evidence type="ECO:0000256" key="4">
    <source>
        <dbReference type="ARBA" id="ARBA00016461"/>
    </source>
</evidence>
<dbReference type="PANTHER" id="PTHR37531:SF1">
    <property type="entry name" value="HEME EXPORTER PROTEIN D"/>
    <property type="match status" value="1"/>
</dbReference>
<evidence type="ECO:0000256" key="3">
    <source>
        <dbReference type="ARBA" id="ARBA00008741"/>
    </source>
</evidence>
<protein>
    <recommendedName>
        <fullName evidence="4 12">Heme exporter protein D</fullName>
    </recommendedName>
</protein>
<comment type="subcellular location">
    <subcellularLocation>
        <location evidence="2 12">Cell inner membrane</location>
        <topology evidence="2 12">Single-pass membrane protein</topology>
    </subcellularLocation>
</comment>
<comment type="similarity">
    <text evidence="3 12">Belongs to the CcmD/CycX/HelD family.</text>
</comment>
<evidence type="ECO:0000256" key="6">
    <source>
        <dbReference type="ARBA" id="ARBA00022475"/>
    </source>
</evidence>
<evidence type="ECO:0000256" key="12">
    <source>
        <dbReference type="RuleBase" id="RU363101"/>
    </source>
</evidence>
<keyword evidence="7 12" id="KW-0997">Cell inner membrane</keyword>
<dbReference type="AlphaFoldDB" id="A0A1H0D9E6"/>